<reference evidence="1" key="1">
    <citation type="submission" date="2024-05" db="EMBL/GenBank/DDBJ databases">
        <authorList>
            <person name="Bunk B."/>
            <person name="Swiderski J."/>
            <person name="Sproer C."/>
            <person name="Thiel V."/>
        </authorList>
    </citation>
    <scope>NUCLEOTIDE SEQUENCE</scope>
    <source>
        <strain evidence="1">DSM 17735</strain>
    </source>
</reference>
<dbReference type="EMBL" id="CP157675">
    <property type="protein sequence ID" value="XBP70426.1"/>
    <property type="molecule type" value="Genomic_DNA"/>
</dbReference>
<protein>
    <submittedName>
        <fullName evidence="1">Uncharacterized protein</fullName>
    </submittedName>
</protein>
<dbReference type="AlphaFoldDB" id="A0AAU7LS49"/>
<gene>
    <name evidence="1" type="ORF">ABLV49_00885</name>
</gene>
<dbReference type="RefSeq" id="WP_349279789.1">
    <property type="nucleotide sequence ID" value="NZ_CBCSCU010000013.1"/>
</dbReference>
<evidence type="ECO:0000313" key="1">
    <source>
        <dbReference type="EMBL" id="XBP70426.1"/>
    </source>
</evidence>
<accession>A0AAU7LS49</accession>
<proteinExistence type="predicted"/>
<name>A0AAU7LS49_9BURK</name>
<organism evidence="1">
    <name type="scientific">Polaromonas hydrogenivorans</name>
    <dbReference type="NCBI Taxonomy" id="335476"/>
    <lineage>
        <taxon>Bacteria</taxon>
        <taxon>Pseudomonadati</taxon>
        <taxon>Pseudomonadota</taxon>
        <taxon>Betaproteobacteria</taxon>
        <taxon>Burkholderiales</taxon>
        <taxon>Comamonadaceae</taxon>
        <taxon>Polaromonas</taxon>
    </lineage>
</organism>
<sequence length="63" mass="7100">MAAIVAFVDSIFCYLIYSYKRPLNKRRSHFLSINKERQAKKSAGVAGAFSEQASCAMPAVFYF</sequence>